<feature type="compositionally biased region" description="Basic residues" evidence="1">
    <location>
        <begin position="324"/>
        <end position="335"/>
    </location>
</feature>
<name>A0A6C0HNU6_9ZZZZ</name>
<accession>A0A6C0HNU6</accession>
<evidence type="ECO:0000256" key="1">
    <source>
        <dbReference type="SAM" id="MobiDB-lite"/>
    </source>
</evidence>
<dbReference type="AlphaFoldDB" id="A0A6C0HNU6"/>
<sequence>MSVPDKFSQVYQEFTNDLYTTFPELKEVPLGTTEEVYAYCLELYPKVFFEVLYENETFFEVPRFMLPNIDFKTLMDDKITDKTKKTIWKYLQLILFAVLEQVENKDSFGDTSKLFEAIHQEDLHKKIMETMGEMKDLFTPQDVSGEGVSGSPFEDPEKIKSHLEGLMDGKIGSLAKEIAMEATKELGDVEDKDEFMKQLMKNPTKIMELVKNIGTTLETKIKKGDLKESELLEEAAEIMKKMTMMPGMKEMMSKMGMGGKMDFKGMSNKIQENIKLTKTKERLQRKREERAATKPERPSAGPEPIITEKSADTFIVDVDGSKPAKSKGKKKKNKK</sequence>
<dbReference type="EMBL" id="MN739994">
    <property type="protein sequence ID" value="QHT82020.1"/>
    <property type="molecule type" value="Genomic_DNA"/>
</dbReference>
<evidence type="ECO:0000313" key="2">
    <source>
        <dbReference type="EMBL" id="QHT82020.1"/>
    </source>
</evidence>
<proteinExistence type="predicted"/>
<feature type="compositionally biased region" description="Basic and acidic residues" evidence="1">
    <location>
        <begin position="278"/>
        <end position="297"/>
    </location>
</feature>
<organism evidence="2">
    <name type="scientific">viral metagenome</name>
    <dbReference type="NCBI Taxonomy" id="1070528"/>
    <lineage>
        <taxon>unclassified sequences</taxon>
        <taxon>metagenomes</taxon>
        <taxon>organismal metagenomes</taxon>
    </lineage>
</organism>
<protein>
    <submittedName>
        <fullName evidence="2">Uncharacterized protein</fullName>
    </submittedName>
</protein>
<reference evidence="2" key="1">
    <citation type="journal article" date="2020" name="Nature">
        <title>Giant virus diversity and host interactions through global metagenomics.</title>
        <authorList>
            <person name="Schulz F."/>
            <person name="Roux S."/>
            <person name="Paez-Espino D."/>
            <person name="Jungbluth S."/>
            <person name="Walsh D.A."/>
            <person name="Denef V.J."/>
            <person name="McMahon K.D."/>
            <person name="Konstantinidis K.T."/>
            <person name="Eloe-Fadrosh E.A."/>
            <person name="Kyrpides N.C."/>
            <person name="Woyke T."/>
        </authorList>
    </citation>
    <scope>NUCLEOTIDE SEQUENCE</scope>
    <source>
        <strain evidence="2">GVMAG-M-3300023184-160</strain>
    </source>
</reference>
<feature type="region of interest" description="Disordered" evidence="1">
    <location>
        <begin position="272"/>
        <end position="335"/>
    </location>
</feature>